<feature type="region of interest" description="Disordered" evidence="1">
    <location>
        <begin position="51"/>
        <end position="98"/>
    </location>
</feature>
<dbReference type="Proteomes" id="UP000222310">
    <property type="component" value="Unassembled WGS sequence"/>
</dbReference>
<evidence type="ECO:0000256" key="2">
    <source>
        <dbReference type="SAM" id="SignalP"/>
    </source>
</evidence>
<name>A0A9Q5Z3W2_NOSLI</name>
<evidence type="ECO:0000256" key="1">
    <source>
        <dbReference type="SAM" id="MobiDB-lite"/>
    </source>
</evidence>
<gene>
    <name evidence="3" type="ORF">VF08_38145</name>
</gene>
<dbReference type="EMBL" id="LAHD01000304">
    <property type="protein sequence ID" value="PHJ87756.1"/>
    <property type="molecule type" value="Genomic_DNA"/>
</dbReference>
<feature type="signal peptide" evidence="2">
    <location>
        <begin position="1"/>
        <end position="22"/>
    </location>
</feature>
<proteinExistence type="predicted"/>
<dbReference type="AlphaFoldDB" id="A0A9Q5Z3W2"/>
<feature type="compositionally biased region" description="Polar residues" evidence="1">
    <location>
        <begin position="52"/>
        <end position="75"/>
    </location>
</feature>
<evidence type="ECO:0000313" key="3">
    <source>
        <dbReference type="EMBL" id="PHJ87756.1"/>
    </source>
</evidence>
<feature type="chain" id="PRO_5040253171" evidence="2">
    <location>
        <begin position="23"/>
        <end position="132"/>
    </location>
</feature>
<comment type="caution">
    <text evidence="3">The sequence shown here is derived from an EMBL/GenBank/DDBJ whole genome shotgun (WGS) entry which is preliminary data.</text>
</comment>
<keyword evidence="2" id="KW-0732">Signal</keyword>
<accession>A0A9Q5Z3W2</accession>
<reference evidence="3 4" key="1">
    <citation type="submission" date="2015-02" db="EMBL/GenBank/DDBJ databases">
        <title>Nostoc linckia genome annotation.</title>
        <authorList>
            <person name="Zhou Z."/>
        </authorList>
    </citation>
    <scope>NUCLEOTIDE SEQUENCE [LARGE SCALE GENOMIC DNA]</scope>
    <source>
        <strain evidence="4">z8</strain>
    </source>
</reference>
<sequence>MTSAGYLSKALFVMACIPAVLIAEPVMTAETVTFADGTTCTVVETIDAGKAASTSSSVTAGNGHVSSTTTINGNTDRSRSGTVSSSASSSATAGSGSIDTFSTASITRADGTIITRRSDGTCHFIKPQASEE</sequence>
<evidence type="ECO:0000313" key="4">
    <source>
        <dbReference type="Proteomes" id="UP000222310"/>
    </source>
</evidence>
<feature type="compositionally biased region" description="Low complexity" evidence="1">
    <location>
        <begin position="80"/>
        <end position="97"/>
    </location>
</feature>
<protein>
    <submittedName>
        <fullName evidence="3">Uncharacterized protein</fullName>
    </submittedName>
</protein>
<organism evidence="3 4">
    <name type="scientific">Nostoc linckia z8</name>
    <dbReference type="NCBI Taxonomy" id="1628746"/>
    <lineage>
        <taxon>Bacteria</taxon>
        <taxon>Bacillati</taxon>
        <taxon>Cyanobacteriota</taxon>
        <taxon>Cyanophyceae</taxon>
        <taxon>Nostocales</taxon>
        <taxon>Nostocaceae</taxon>
        <taxon>Nostoc</taxon>
    </lineage>
</organism>